<keyword evidence="5" id="KW-0479">Metal-binding</keyword>
<reference evidence="14 15" key="1">
    <citation type="submission" date="2016-05" db="EMBL/GenBank/DDBJ databases">
        <authorList>
            <person name="Naeem Raeece"/>
        </authorList>
    </citation>
    <scope>NUCLEOTIDE SEQUENCE [LARGE SCALE GENOMIC DNA]</scope>
</reference>
<dbReference type="SUPFAM" id="SSF57850">
    <property type="entry name" value="RING/U-box"/>
    <property type="match status" value="1"/>
</dbReference>
<dbReference type="InterPro" id="IPR051031">
    <property type="entry name" value="RING-box_E3_Ubiquitin_Ligase"/>
</dbReference>
<keyword evidence="15" id="KW-1185">Reference proteome</keyword>
<dbReference type="Proteomes" id="UP000078555">
    <property type="component" value="Unassembled WGS sequence"/>
</dbReference>
<dbReference type="EMBL" id="FLRE01000138">
    <property type="protein sequence ID" value="SBT38649.1"/>
    <property type="molecule type" value="Genomic_DNA"/>
</dbReference>
<dbReference type="EMBL" id="FLRD01000107">
    <property type="protein sequence ID" value="SBT37958.1"/>
    <property type="molecule type" value="Genomic_DNA"/>
</dbReference>
<evidence type="ECO:0000256" key="10">
    <source>
        <dbReference type="PROSITE-ProRule" id="PRU00175"/>
    </source>
</evidence>
<accession>A0A1A8Z222</accession>
<evidence type="ECO:0000259" key="11">
    <source>
        <dbReference type="PROSITE" id="PS50089"/>
    </source>
</evidence>
<reference evidence="12" key="2">
    <citation type="submission" date="2016-05" db="EMBL/GenBank/DDBJ databases">
        <authorList>
            <person name="Lavstsen T."/>
            <person name="Jespersen J.S."/>
        </authorList>
    </citation>
    <scope>NUCLEOTIDE SEQUENCE [LARGE SCALE GENOMIC DNA]</scope>
</reference>
<dbReference type="PROSITE" id="PS50089">
    <property type="entry name" value="ZF_RING_2"/>
    <property type="match status" value="1"/>
</dbReference>
<feature type="domain" description="RING-type" evidence="11">
    <location>
        <begin position="34"/>
        <end position="86"/>
    </location>
</feature>
<comment type="subcellular location">
    <subcellularLocation>
        <location evidence="2">Cytoplasm</location>
    </subcellularLocation>
    <subcellularLocation>
        <location evidence="1">Nucleus</location>
    </subcellularLocation>
</comment>
<dbReference type="PANTHER" id="PTHR11210">
    <property type="entry name" value="RING BOX"/>
    <property type="match status" value="1"/>
</dbReference>
<evidence type="ECO:0000256" key="5">
    <source>
        <dbReference type="ARBA" id="ARBA00022723"/>
    </source>
</evidence>
<dbReference type="InterPro" id="IPR024766">
    <property type="entry name" value="Znf_RING_H2"/>
</dbReference>
<gene>
    <name evidence="12" type="ORF">POVWA1_036920</name>
    <name evidence="13" type="ORF">POVWA2_036250</name>
</gene>
<evidence type="ECO:0000313" key="14">
    <source>
        <dbReference type="Proteomes" id="UP000078550"/>
    </source>
</evidence>
<dbReference type="GO" id="GO:0005737">
    <property type="term" value="C:cytoplasm"/>
    <property type="evidence" value="ECO:0007669"/>
    <property type="project" value="UniProtKB-SubCell"/>
</dbReference>
<dbReference type="InterPro" id="IPR001841">
    <property type="entry name" value="Znf_RING"/>
</dbReference>
<dbReference type="FunFam" id="3.30.40.10:FF:000552">
    <property type="entry name" value="Anaphase promoting complex subunit, putative"/>
    <property type="match status" value="1"/>
</dbReference>
<dbReference type="Proteomes" id="UP000078550">
    <property type="component" value="Unassembled WGS sequence"/>
</dbReference>
<evidence type="ECO:0000256" key="9">
    <source>
        <dbReference type="ARBA" id="ARBA00023242"/>
    </source>
</evidence>
<evidence type="ECO:0000256" key="1">
    <source>
        <dbReference type="ARBA" id="ARBA00004123"/>
    </source>
</evidence>
<evidence type="ECO:0000256" key="6">
    <source>
        <dbReference type="ARBA" id="ARBA00022771"/>
    </source>
</evidence>
<evidence type="ECO:0000256" key="4">
    <source>
        <dbReference type="ARBA" id="ARBA00022490"/>
    </source>
</evidence>
<evidence type="ECO:0000256" key="8">
    <source>
        <dbReference type="ARBA" id="ARBA00022833"/>
    </source>
</evidence>
<keyword evidence="7" id="KW-0833">Ubl conjugation pathway</keyword>
<dbReference type="Gene3D" id="3.30.40.10">
    <property type="entry name" value="Zinc/RING finger domain, C3HC4 (zinc finger)"/>
    <property type="match status" value="1"/>
</dbReference>
<name>A0A1A8Z222_PLAOA</name>
<keyword evidence="9" id="KW-0539">Nucleus</keyword>
<proteinExistence type="predicted"/>
<dbReference type="Pfam" id="PF12678">
    <property type="entry name" value="zf-rbx1"/>
    <property type="match status" value="1"/>
</dbReference>
<evidence type="ECO:0000313" key="13">
    <source>
        <dbReference type="EMBL" id="SBT38649.1"/>
    </source>
</evidence>
<keyword evidence="8" id="KW-0862">Zinc</keyword>
<evidence type="ECO:0000313" key="15">
    <source>
        <dbReference type="Proteomes" id="UP000078555"/>
    </source>
</evidence>
<keyword evidence="6 10" id="KW-0863">Zinc-finger</keyword>
<evidence type="ECO:0000256" key="3">
    <source>
        <dbReference type="ARBA" id="ARBA00004906"/>
    </source>
</evidence>
<dbReference type="AlphaFoldDB" id="A0A1A8Z222"/>
<dbReference type="GO" id="GO:0005634">
    <property type="term" value="C:nucleus"/>
    <property type="evidence" value="ECO:0007669"/>
    <property type="project" value="UniProtKB-SubCell"/>
</dbReference>
<comment type="pathway">
    <text evidence="3">Protein modification; protein ubiquitination.</text>
</comment>
<evidence type="ECO:0000256" key="2">
    <source>
        <dbReference type="ARBA" id="ARBA00004496"/>
    </source>
</evidence>
<dbReference type="GO" id="GO:0008270">
    <property type="term" value="F:zinc ion binding"/>
    <property type="evidence" value="ECO:0007669"/>
    <property type="project" value="UniProtKB-KW"/>
</dbReference>
<dbReference type="InterPro" id="IPR013083">
    <property type="entry name" value="Znf_RING/FYVE/PHD"/>
</dbReference>
<protein>
    <submittedName>
        <fullName evidence="12">Anaphase-promoting complex subunit</fullName>
    </submittedName>
</protein>
<organism evidence="12 15">
    <name type="scientific">Plasmodium ovale wallikeri</name>
    <dbReference type="NCBI Taxonomy" id="864142"/>
    <lineage>
        <taxon>Eukaryota</taxon>
        <taxon>Sar</taxon>
        <taxon>Alveolata</taxon>
        <taxon>Apicomplexa</taxon>
        <taxon>Aconoidasida</taxon>
        <taxon>Haemosporida</taxon>
        <taxon>Plasmodiidae</taxon>
        <taxon>Plasmodium</taxon>
        <taxon>Plasmodium (Plasmodium)</taxon>
    </lineage>
</organism>
<evidence type="ECO:0000256" key="7">
    <source>
        <dbReference type="ARBA" id="ARBA00022786"/>
    </source>
</evidence>
<sequence>MCIESISKMPKVTVKKIHAVARWKWVGSSTDSVCAICNNALESTCTHCSRPGNSCPPAFGKCGHHFHLHCMEKWMRQNKITCPCCRADWYYETQ</sequence>
<evidence type="ECO:0000313" key="12">
    <source>
        <dbReference type="EMBL" id="SBT37958.1"/>
    </source>
</evidence>
<keyword evidence="4" id="KW-0963">Cytoplasm</keyword>